<evidence type="ECO:0000259" key="7">
    <source>
        <dbReference type="PROSITE" id="PS50053"/>
    </source>
</evidence>
<keyword evidence="4 6" id="KW-0472">Membrane</keyword>
<dbReference type="PANTHER" id="PTHR12943">
    <property type="entry name" value="HOMOCYSTEINE-RESPONSIVE ENDOPLASMIC RETICULUM-RESIDENT UNIQUITIN-LIKE DOMAIN HERPUD PROTEIN FAMILY MEMBER"/>
    <property type="match status" value="1"/>
</dbReference>
<evidence type="ECO:0000256" key="4">
    <source>
        <dbReference type="ARBA" id="ARBA00023136"/>
    </source>
</evidence>
<comment type="caution">
    <text evidence="8">The sequence shown here is derived from an EMBL/GenBank/DDBJ whole genome shotgun (WGS) entry which is preliminary data.</text>
</comment>
<feature type="compositionally biased region" description="Low complexity" evidence="5">
    <location>
        <begin position="86"/>
        <end position="109"/>
    </location>
</feature>
<organism evidence="8 9">
    <name type="scientific">Rhizopus stolonifer</name>
    <name type="common">Rhizopus nigricans</name>
    <dbReference type="NCBI Taxonomy" id="4846"/>
    <lineage>
        <taxon>Eukaryota</taxon>
        <taxon>Fungi</taxon>
        <taxon>Fungi incertae sedis</taxon>
        <taxon>Mucoromycota</taxon>
        <taxon>Mucoromycotina</taxon>
        <taxon>Mucoromycetes</taxon>
        <taxon>Mucorales</taxon>
        <taxon>Mucorineae</taxon>
        <taxon>Rhizopodaceae</taxon>
        <taxon>Rhizopus</taxon>
    </lineage>
</organism>
<feature type="domain" description="Ubiquitin-like" evidence="7">
    <location>
        <begin position="6"/>
        <end position="88"/>
    </location>
</feature>
<evidence type="ECO:0000256" key="5">
    <source>
        <dbReference type="SAM" id="MobiDB-lite"/>
    </source>
</evidence>
<dbReference type="InterPro" id="IPR000626">
    <property type="entry name" value="Ubiquitin-like_dom"/>
</dbReference>
<keyword evidence="9" id="KW-1185">Reference proteome</keyword>
<gene>
    <name evidence="8" type="ORF">CU098_007240</name>
</gene>
<dbReference type="EMBL" id="PJQM01004409">
    <property type="protein sequence ID" value="RCH84570.1"/>
    <property type="molecule type" value="Genomic_DNA"/>
</dbReference>
<dbReference type="Proteomes" id="UP000253551">
    <property type="component" value="Unassembled WGS sequence"/>
</dbReference>
<reference evidence="8 9" key="1">
    <citation type="journal article" date="2018" name="G3 (Bethesda)">
        <title>Phylogenetic and Phylogenomic Definition of Rhizopus Species.</title>
        <authorList>
            <person name="Gryganskyi A.P."/>
            <person name="Golan J."/>
            <person name="Dolatabadi S."/>
            <person name="Mondo S."/>
            <person name="Robb S."/>
            <person name="Idnurm A."/>
            <person name="Muszewska A."/>
            <person name="Steczkiewicz K."/>
            <person name="Masonjones S."/>
            <person name="Liao H.L."/>
            <person name="Gajdeczka M.T."/>
            <person name="Anike F."/>
            <person name="Vuek A."/>
            <person name="Anishchenko I.M."/>
            <person name="Voigt K."/>
            <person name="de Hoog G.S."/>
            <person name="Smith M.E."/>
            <person name="Heitman J."/>
            <person name="Vilgalys R."/>
            <person name="Stajich J.E."/>
        </authorList>
    </citation>
    <scope>NUCLEOTIDE SEQUENCE [LARGE SCALE GENOMIC DNA]</scope>
    <source>
        <strain evidence="8 9">LSU 92-RS-03</strain>
    </source>
</reference>
<dbReference type="PROSITE" id="PS50053">
    <property type="entry name" value="UBIQUITIN_2"/>
    <property type="match status" value="1"/>
</dbReference>
<dbReference type="GO" id="GO:0016020">
    <property type="term" value="C:membrane"/>
    <property type="evidence" value="ECO:0007669"/>
    <property type="project" value="UniProtKB-SubCell"/>
</dbReference>
<dbReference type="Pfam" id="PF00240">
    <property type="entry name" value="ubiquitin"/>
    <property type="match status" value="1"/>
</dbReference>
<evidence type="ECO:0000256" key="1">
    <source>
        <dbReference type="ARBA" id="ARBA00004370"/>
    </source>
</evidence>
<dbReference type="AlphaFoldDB" id="A0A367J3R1"/>
<evidence type="ECO:0000256" key="3">
    <source>
        <dbReference type="ARBA" id="ARBA00022989"/>
    </source>
</evidence>
<keyword evidence="3 6" id="KW-1133">Transmembrane helix</keyword>
<dbReference type="GO" id="GO:0030968">
    <property type="term" value="P:endoplasmic reticulum unfolded protein response"/>
    <property type="evidence" value="ECO:0007669"/>
    <property type="project" value="TreeGrafter"/>
</dbReference>
<feature type="transmembrane region" description="Helical" evidence="6">
    <location>
        <begin position="193"/>
        <end position="209"/>
    </location>
</feature>
<dbReference type="InterPro" id="IPR039751">
    <property type="entry name" value="HERPUD1/2"/>
</dbReference>
<comment type="subcellular location">
    <subcellularLocation>
        <location evidence="1">Membrane</location>
    </subcellularLocation>
</comment>
<evidence type="ECO:0000313" key="9">
    <source>
        <dbReference type="Proteomes" id="UP000253551"/>
    </source>
</evidence>
<dbReference type="InterPro" id="IPR029071">
    <property type="entry name" value="Ubiquitin-like_domsf"/>
</dbReference>
<dbReference type="Gene3D" id="3.10.20.90">
    <property type="entry name" value="Phosphatidylinositol 3-kinase Catalytic Subunit, Chain A, domain 1"/>
    <property type="match status" value="1"/>
</dbReference>
<name>A0A367J3R1_RHIST</name>
<dbReference type="OrthoDB" id="21589at2759"/>
<sequence length="293" mass="32337">MNEKGLIIKIRSPSLEETLPIRVDTDATISSLKQAIQLSHPQQPACSDQRIIYSGRLLEDTEIIDTILNKANSDIEPTFHLVLKPSSKSTTTPTATTSTINASTSTTAAPESIPQPQPTHIMDNNLPAQPALEPMLHNGYHLVAINGQYFLAPVLVPTQVPHTPMQTPPAAAAAAVAAQPDFSFRWRANPNQMTTIWLVLKLSILLFMLCQGASVWQMILYHLLAFGFFAYQTGRLRVFAERFNTTPTSSETASSDENIPPATFWNTCKRGLMTFFASLWPTYGHDPSIAFEN</sequence>
<dbReference type="STRING" id="4846.A0A367J3R1"/>
<evidence type="ECO:0000256" key="2">
    <source>
        <dbReference type="ARBA" id="ARBA00022692"/>
    </source>
</evidence>
<evidence type="ECO:0000256" key="6">
    <source>
        <dbReference type="SAM" id="Phobius"/>
    </source>
</evidence>
<protein>
    <recommendedName>
        <fullName evidence="7">Ubiquitin-like domain-containing protein</fullName>
    </recommendedName>
</protein>
<evidence type="ECO:0000313" key="8">
    <source>
        <dbReference type="EMBL" id="RCH84570.1"/>
    </source>
</evidence>
<feature type="region of interest" description="Disordered" evidence="5">
    <location>
        <begin position="86"/>
        <end position="120"/>
    </location>
</feature>
<dbReference type="SMART" id="SM00213">
    <property type="entry name" value="UBQ"/>
    <property type="match status" value="1"/>
</dbReference>
<dbReference type="PANTHER" id="PTHR12943:SF27">
    <property type="entry name" value="HOMOCYSTEINE-INDUCED ENDOPLASMIC RETICULUM PROTEIN, ISOFORM A"/>
    <property type="match status" value="1"/>
</dbReference>
<accession>A0A367J3R1</accession>
<proteinExistence type="predicted"/>
<dbReference type="SUPFAM" id="SSF54236">
    <property type="entry name" value="Ubiquitin-like"/>
    <property type="match status" value="1"/>
</dbReference>
<keyword evidence="2 6" id="KW-0812">Transmembrane</keyword>